<dbReference type="Proteomes" id="UP000449710">
    <property type="component" value="Unassembled WGS sequence"/>
</dbReference>
<accession>A0AA44BE11</accession>
<dbReference type="PANTHER" id="PTHR43300:SF7">
    <property type="entry name" value="UDP-N-ACETYLBACILLOSAMINE N-ACETYLTRANSFERASE"/>
    <property type="match status" value="1"/>
</dbReference>
<dbReference type="NCBIfam" id="TIGR03570">
    <property type="entry name" value="NeuD_NnaD"/>
    <property type="match status" value="1"/>
</dbReference>
<dbReference type="PANTHER" id="PTHR43300">
    <property type="entry name" value="ACETYLTRANSFERASE"/>
    <property type="match status" value="1"/>
</dbReference>
<proteinExistence type="predicted"/>
<dbReference type="InterPro" id="IPR011004">
    <property type="entry name" value="Trimer_LpxA-like_sf"/>
</dbReference>
<dbReference type="InterPro" id="IPR020019">
    <property type="entry name" value="AcTrfase_PglD-like"/>
</dbReference>
<evidence type="ECO:0000259" key="2">
    <source>
        <dbReference type="Pfam" id="PF17836"/>
    </source>
</evidence>
<dbReference type="InterPro" id="IPR041561">
    <property type="entry name" value="PglD_N"/>
</dbReference>
<dbReference type="CDD" id="cd03360">
    <property type="entry name" value="LbH_AT_putative"/>
    <property type="match status" value="1"/>
</dbReference>
<dbReference type="SUPFAM" id="SSF51161">
    <property type="entry name" value="Trimeric LpxA-like enzymes"/>
    <property type="match status" value="1"/>
</dbReference>
<name>A0AA44BE11_9CLOT</name>
<dbReference type="RefSeq" id="WP_160721990.1">
    <property type="nucleotide sequence ID" value="NZ_SUMG01000013.1"/>
</dbReference>
<evidence type="ECO:0000313" key="4">
    <source>
        <dbReference type="Proteomes" id="UP000449710"/>
    </source>
</evidence>
<dbReference type="Pfam" id="PF17836">
    <property type="entry name" value="PglD_N"/>
    <property type="match status" value="1"/>
</dbReference>
<protein>
    <submittedName>
        <fullName evidence="3">Acetyltransferase</fullName>
    </submittedName>
</protein>
<dbReference type="Gene3D" id="2.160.10.10">
    <property type="entry name" value="Hexapeptide repeat proteins"/>
    <property type="match status" value="1"/>
</dbReference>
<reference evidence="3 4" key="1">
    <citation type="submission" date="2019-04" db="EMBL/GenBank/DDBJ databases">
        <title>Isachenkonia alkalipeptolytica gen. nov. sp. nov. a new anaerobic, alkiliphilic organothrophic bacterium capable to reduce synthesized ferrihydrite isolated from a soda lake.</title>
        <authorList>
            <person name="Toshchakov S.V."/>
            <person name="Zavarzina D.G."/>
            <person name="Zhilina T.N."/>
            <person name="Kostrikina N.A."/>
            <person name="Kublanov I.V."/>
        </authorList>
    </citation>
    <scope>NUCLEOTIDE SEQUENCE [LARGE SCALE GENOMIC DNA]</scope>
    <source>
        <strain evidence="3 4">Z-1701</strain>
    </source>
</reference>
<feature type="binding site" evidence="1">
    <location>
        <position position="71"/>
    </location>
    <ligand>
        <name>substrate</name>
    </ligand>
</feature>
<evidence type="ECO:0000256" key="1">
    <source>
        <dbReference type="PIRSR" id="PIRSR620019-2"/>
    </source>
</evidence>
<comment type="caution">
    <text evidence="3">The sequence shown here is derived from an EMBL/GenBank/DDBJ whole genome shotgun (WGS) entry which is preliminary data.</text>
</comment>
<organism evidence="3 4">
    <name type="scientific">Isachenkonia alkalipeptolytica</name>
    <dbReference type="NCBI Taxonomy" id="2565777"/>
    <lineage>
        <taxon>Bacteria</taxon>
        <taxon>Bacillati</taxon>
        <taxon>Bacillota</taxon>
        <taxon>Clostridia</taxon>
        <taxon>Eubacteriales</taxon>
        <taxon>Clostridiaceae</taxon>
        <taxon>Isachenkonia</taxon>
    </lineage>
</organism>
<keyword evidence="4" id="KW-1185">Reference proteome</keyword>
<evidence type="ECO:0000313" key="3">
    <source>
        <dbReference type="EMBL" id="NBG88889.1"/>
    </source>
</evidence>
<feature type="domain" description="PglD N-terminal" evidence="2">
    <location>
        <begin position="6"/>
        <end position="83"/>
    </location>
</feature>
<dbReference type="EMBL" id="SUMG01000013">
    <property type="protein sequence ID" value="NBG88889.1"/>
    <property type="molecule type" value="Genomic_DNA"/>
</dbReference>
<dbReference type="Pfam" id="PF00132">
    <property type="entry name" value="Hexapep"/>
    <property type="match status" value="1"/>
</dbReference>
<dbReference type="Gene3D" id="3.40.50.20">
    <property type="match status" value="1"/>
</dbReference>
<dbReference type="InterPro" id="IPR050179">
    <property type="entry name" value="Trans_hexapeptide_repeat"/>
</dbReference>
<gene>
    <name evidence="3" type="ORF">ISALK_10290</name>
</gene>
<sequence>MDKKEIYIIGAGTYGEAMHELAETLGYTVKGFYDEADEKQGAYIMGAPVLGKVSALSQDFFPGKRFIVAIGNNKIRRKIMEEIDHNGGDTPNMIHPAATINKSATLGKGIYIQANVYVWTKVTIGDYCIISPNVVIAHHTKVGKACLISTLSGVGASIDIKEEVFVGMGATLVTGLSRIGKGATIGAGAVVLKDVEEDSIYAGVPAKLIKKKS</sequence>
<dbReference type="InterPro" id="IPR001451">
    <property type="entry name" value="Hexapep"/>
</dbReference>
<dbReference type="AlphaFoldDB" id="A0AA44BE11"/>